<proteinExistence type="predicted"/>
<sequence>MAKNVLLYVYPNFKEIEVVAALSILNKKYDLHTFSLLPGLVQSACGLTIKPSVKIKNIQSWNYDMLILPGGETTVSMNHHLMKLLHDFNREKITIAAIGEGVYFLSRSGLLKGRTYTTSSTSNHSSIKDGYHVNRPVIEDQNLITAKAHAFIDFGLLIGDRMNCIESINEYNFYKGIK</sequence>
<protein>
    <submittedName>
        <fullName evidence="2">Transcriptional regulator GlxA family with amidase domain</fullName>
    </submittedName>
</protein>
<accession>A0ABU1U417</accession>
<organism evidence="2 3">
    <name type="scientific">Fictibacillus barbaricus</name>
    <dbReference type="NCBI Taxonomy" id="182136"/>
    <lineage>
        <taxon>Bacteria</taxon>
        <taxon>Bacillati</taxon>
        <taxon>Bacillota</taxon>
        <taxon>Bacilli</taxon>
        <taxon>Bacillales</taxon>
        <taxon>Fictibacillaceae</taxon>
        <taxon>Fictibacillus</taxon>
    </lineage>
</organism>
<dbReference type="Pfam" id="PF01965">
    <property type="entry name" value="DJ-1_PfpI"/>
    <property type="match status" value="1"/>
</dbReference>
<keyword evidence="3" id="KW-1185">Reference proteome</keyword>
<dbReference type="EMBL" id="JAVDWA010000006">
    <property type="protein sequence ID" value="MDR7074231.1"/>
    <property type="molecule type" value="Genomic_DNA"/>
</dbReference>
<dbReference type="RefSeq" id="WP_310260825.1">
    <property type="nucleotide sequence ID" value="NZ_JAVDWA010000006.1"/>
</dbReference>
<evidence type="ECO:0000259" key="1">
    <source>
        <dbReference type="Pfam" id="PF01965"/>
    </source>
</evidence>
<dbReference type="Gene3D" id="3.40.50.880">
    <property type="match status" value="1"/>
</dbReference>
<evidence type="ECO:0000313" key="2">
    <source>
        <dbReference type="EMBL" id="MDR7074231.1"/>
    </source>
</evidence>
<dbReference type="Proteomes" id="UP001258181">
    <property type="component" value="Unassembled WGS sequence"/>
</dbReference>
<dbReference type="SUPFAM" id="SSF52317">
    <property type="entry name" value="Class I glutamine amidotransferase-like"/>
    <property type="match status" value="1"/>
</dbReference>
<evidence type="ECO:0000313" key="3">
    <source>
        <dbReference type="Proteomes" id="UP001258181"/>
    </source>
</evidence>
<dbReference type="InterPro" id="IPR002818">
    <property type="entry name" value="DJ-1/PfpI"/>
</dbReference>
<gene>
    <name evidence="2" type="ORF">J2X07_003226</name>
</gene>
<reference evidence="2 3" key="1">
    <citation type="submission" date="2023-07" db="EMBL/GenBank/DDBJ databases">
        <title>Sorghum-associated microbial communities from plants grown in Nebraska, USA.</title>
        <authorList>
            <person name="Schachtman D."/>
        </authorList>
    </citation>
    <scope>NUCLEOTIDE SEQUENCE [LARGE SCALE GENOMIC DNA]</scope>
    <source>
        <strain evidence="2 3">BE211</strain>
    </source>
</reference>
<comment type="caution">
    <text evidence="2">The sequence shown here is derived from an EMBL/GenBank/DDBJ whole genome shotgun (WGS) entry which is preliminary data.</text>
</comment>
<dbReference type="InterPro" id="IPR029062">
    <property type="entry name" value="Class_I_gatase-like"/>
</dbReference>
<dbReference type="PANTHER" id="PTHR43130">
    <property type="entry name" value="ARAC-FAMILY TRANSCRIPTIONAL REGULATOR"/>
    <property type="match status" value="1"/>
</dbReference>
<name>A0ABU1U417_9BACL</name>
<dbReference type="InterPro" id="IPR052158">
    <property type="entry name" value="INH-QAR"/>
</dbReference>
<feature type="domain" description="DJ-1/PfpI" evidence="1">
    <location>
        <begin position="3"/>
        <end position="157"/>
    </location>
</feature>
<dbReference type="PANTHER" id="PTHR43130:SF3">
    <property type="entry name" value="HTH-TYPE TRANSCRIPTIONAL REGULATOR RV1931C"/>
    <property type="match status" value="1"/>
</dbReference>